<dbReference type="Pfam" id="PF06013">
    <property type="entry name" value="WXG100"/>
    <property type="match status" value="1"/>
</dbReference>
<feature type="region of interest" description="Disordered" evidence="1">
    <location>
        <begin position="1"/>
        <end position="79"/>
    </location>
</feature>
<accession>A0A373A6B0</accession>
<dbReference type="InterPro" id="IPR010310">
    <property type="entry name" value="T7SS_ESAT-6-like"/>
</dbReference>
<feature type="compositionally biased region" description="Basic and acidic residues" evidence="1">
    <location>
        <begin position="132"/>
        <end position="141"/>
    </location>
</feature>
<feature type="compositionally biased region" description="Low complexity" evidence="1">
    <location>
        <begin position="171"/>
        <end position="181"/>
    </location>
</feature>
<feature type="region of interest" description="Disordered" evidence="1">
    <location>
        <begin position="132"/>
        <end position="224"/>
    </location>
</feature>
<name>A0A373A6B0_9ACTN</name>
<keyword evidence="3" id="KW-1185">Reference proteome</keyword>
<dbReference type="SUPFAM" id="SSF140453">
    <property type="entry name" value="EsxAB dimer-like"/>
    <property type="match status" value="1"/>
</dbReference>
<comment type="caution">
    <text evidence="2">The sequence shown here is derived from an EMBL/GenBank/DDBJ whole genome shotgun (WGS) entry which is preliminary data.</text>
</comment>
<evidence type="ECO:0000256" key="1">
    <source>
        <dbReference type="SAM" id="MobiDB-lite"/>
    </source>
</evidence>
<feature type="compositionally biased region" description="Basic and acidic residues" evidence="1">
    <location>
        <begin position="61"/>
        <end position="78"/>
    </location>
</feature>
<sequence length="456" mass="47537">MDHGAARPADRRPRRPDGRGPDHRPAAGPAGVEHGGLTYGGLTYGGPAHGAPGLPAPGHGASDRSGRRPRRDLREDRPVVGGRVGLARQVQPGQVDAVDLDGVGHLAQRRLQLGVDDRRELLGGLLDALVRDGPRPRDRTHPAGHPRVVVPGPDGGELLAPEGAAGDHGVHLGLQGVVGVHHPGGGGRPADDDGVDRRQVHREGRVAGRRGGGPGRAGPGRGVGGVREALVEARDVAVLPQHLQGRVGRAPARLGVSAAAVLGRRDVDRGVDRGDHADLRSRERAVNRAILAHRPPGAGGPRSGTPGGQKAGLSRPSGRCLDSAGPTCVRGPAVRGSGRAGPVRTGRTTSPRGAPAVAYTLQEFKVDLQQLLEASGTLGAESENIKGEIDAIATALAPLETGWIGPAGTSFAAITKVYKDDMVDLQNLLDEMTRRMRSAYRMYHDMELANYNNVRA</sequence>
<dbReference type="Proteomes" id="UP000263377">
    <property type="component" value="Unassembled WGS sequence"/>
</dbReference>
<feature type="compositionally biased region" description="Gly residues" evidence="1">
    <location>
        <begin position="209"/>
        <end position="224"/>
    </location>
</feature>
<dbReference type="AlphaFoldDB" id="A0A373A6B0"/>
<feature type="compositionally biased region" description="Gly residues" evidence="1">
    <location>
        <begin position="33"/>
        <end position="48"/>
    </location>
</feature>
<organism evidence="2 3">
    <name type="scientific">Kitasatospora xanthocidica</name>
    <dbReference type="NCBI Taxonomy" id="83382"/>
    <lineage>
        <taxon>Bacteria</taxon>
        <taxon>Bacillati</taxon>
        <taxon>Actinomycetota</taxon>
        <taxon>Actinomycetes</taxon>
        <taxon>Kitasatosporales</taxon>
        <taxon>Streptomycetaceae</taxon>
        <taxon>Kitasatospora</taxon>
    </lineage>
</organism>
<dbReference type="Gene3D" id="1.10.287.1060">
    <property type="entry name" value="ESAT-6-like"/>
    <property type="match status" value="1"/>
</dbReference>
<dbReference type="InterPro" id="IPR036689">
    <property type="entry name" value="ESAT-6-like_sf"/>
</dbReference>
<evidence type="ECO:0000313" key="3">
    <source>
        <dbReference type="Proteomes" id="UP000263377"/>
    </source>
</evidence>
<gene>
    <name evidence="2" type="ORF">DR950_34180</name>
</gene>
<feature type="compositionally biased region" description="Low complexity" evidence="1">
    <location>
        <begin position="49"/>
        <end position="60"/>
    </location>
</feature>
<feature type="compositionally biased region" description="Basic and acidic residues" evidence="1">
    <location>
        <begin position="189"/>
        <end position="206"/>
    </location>
</feature>
<evidence type="ECO:0000313" key="2">
    <source>
        <dbReference type="EMBL" id="RGD63334.1"/>
    </source>
</evidence>
<feature type="compositionally biased region" description="Gly residues" evidence="1">
    <location>
        <begin position="297"/>
        <end position="310"/>
    </location>
</feature>
<proteinExistence type="predicted"/>
<protein>
    <submittedName>
        <fullName evidence="2">WXG100 family type VII secretion target</fullName>
    </submittedName>
</protein>
<feature type="compositionally biased region" description="Basic and acidic residues" evidence="1">
    <location>
        <begin position="1"/>
        <end position="25"/>
    </location>
</feature>
<dbReference type="EMBL" id="QVIG01000001">
    <property type="protein sequence ID" value="RGD63334.1"/>
    <property type="molecule type" value="Genomic_DNA"/>
</dbReference>
<feature type="region of interest" description="Disordered" evidence="1">
    <location>
        <begin position="293"/>
        <end position="353"/>
    </location>
</feature>
<reference evidence="2 3" key="1">
    <citation type="submission" date="2018-08" db="EMBL/GenBank/DDBJ databases">
        <title>Diversity &amp; Physiological Properties of Lignin-Decomposing Actinobacteria from Soil.</title>
        <authorList>
            <person name="Roh S.G."/>
            <person name="Kim S.B."/>
        </authorList>
    </citation>
    <scope>NUCLEOTIDE SEQUENCE [LARGE SCALE GENOMIC DNA]</scope>
    <source>
        <strain evidence="2 3">MMS17-GH009</strain>
    </source>
</reference>